<evidence type="ECO:0000313" key="1">
    <source>
        <dbReference type="EMBL" id="CAF1338706.1"/>
    </source>
</evidence>
<evidence type="ECO:0000313" key="2">
    <source>
        <dbReference type="EMBL" id="CAF3787496.1"/>
    </source>
</evidence>
<gene>
    <name evidence="2" type="ORF">JBS370_LOCUS14549</name>
    <name evidence="1" type="ORF">ZHD862_LOCUS29927</name>
</gene>
<dbReference type="Proteomes" id="UP000663864">
    <property type="component" value="Unassembled WGS sequence"/>
</dbReference>
<sequence length="149" mass="17330">MNHFYDIDISFKRLPPVYGYHAEQLVSLEKALEPIQPQIDELPYYIKITKRNCHFRSEHGLTHDQSAAVYSYTIEWGDPSLYCVLNKALRSENRQVSKIRFPYLKLFDTALDKLLIVKEVVWRDVPLDMNQNFTKKGVGVGVGVYSSFN</sequence>
<accession>A0A819B6D6</accession>
<dbReference type="Proteomes" id="UP000663836">
    <property type="component" value="Unassembled WGS sequence"/>
</dbReference>
<dbReference type="AlphaFoldDB" id="A0A819B6D6"/>
<evidence type="ECO:0000313" key="3">
    <source>
        <dbReference type="Proteomes" id="UP000663836"/>
    </source>
</evidence>
<proteinExistence type="predicted"/>
<dbReference type="EMBL" id="CAJNOT010002719">
    <property type="protein sequence ID" value="CAF1338706.1"/>
    <property type="molecule type" value="Genomic_DNA"/>
</dbReference>
<dbReference type="EMBL" id="CAJOBD010001320">
    <property type="protein sequence ID" value="CAF3787496.1"/>
    <property type="molecule type" value="Genomic_DNA"/>
</dbReference>
<comment type="caution">
    <text evidence="2">The sequence shown here is derived from an EMBL/GenBank/DDBJ whole genome shotgun (WGS) entry which is preliminary data.</text>
</comment>
<dbReference type="Gene3D" id="3.90.176.10">
    <property type="entry name" value="Toxin ADP-ribosyltransferase, Chain A, domain 1"/>
    <property type="match status" value="1"/>
</dbReference>
<organism evidence="2 3">
    <name type="scientific">Rotaria sordida</name>
    <dbReference type="NCBI Taxonomy" id="392033"/>
    <lineage>
        <taxon>Eukaryota</taxon>
        <taxon>Metazoa</taxon>
        <taxon>Spiralia</taxon>
        <taxon>Gnathifera</taxon>
        <taxon>Rotifera</taxon>
        <taxon>Eurotatoria</taxon>
        <taxon>Bdelloidea</taxon>
        <taxon>Philodinida</taxon>
        <taxon>Philodinidae</taxon>
        <taxon>Rotaria</taxon>
    </lineage>
</organism>
<dbReference type="SUPFAM" id="SSF56399">
    <property type="entry name" value="ADP-ribosylation"/>
    <property type="match status" value="1"/>
</dbReference>
<protein>
    <submittedName>
        <fullName evidence="2">Uncharacterized protein</fullName>
    </submittedName>
</protein>
<reference evidence="2" key="1">
    <citation type="submission" date="2021-02" db="EMBL/GenBank/DDBJ databases">
        <authorList>
            <person name="Nowell W R."/>
        </authorList>
    </citation>
    <scope>NUCLEOTIDE SEQUENCE</scope>
</reference>
<name>A0A819B6D6_9BILA</name>